<dbReference type="InterPro" id="IPR003018">
    <property type="entry name" value="GAF"/>
</dbReference>
<dbReference type="InterPro" id="IPR036097">
    <property type="entry name" value="HisK_dim/P_sf"/>
</dbReference>
<evidence type="ECO:0000256" key="4">
    <source>
        <dbReference type="SAM" id="Coils"/>
    </source>
</evidence>
<evidence type="ECO:0000313" key="7">
    <source>
        <dbReference type="Proteomes" id="UP000636010"/>
    </source>
</evidence>
<dbReference type="CDD" id="cd00082">
    <property type="entry name" value="HisKA"/>
    <property type="match status" value="1"/>
</dbReference>
<dbReference type="SUPFAM" id="SSF55874">
    <property type="entry name" value="ATPase domain of HSP90 chaperone/DNA topoisomerase II/histidine kinase"/>
    <property type="match status" value="1"/>
</dbReference>
<dbReference type="InterPro" id="IPR029016">
    <property type="entry name" value="GAF-like_dom_sf"/>
</dbReference>
<evidence type="ECO:0000313" key="6">
    <source>
        <dbReference type="EMBL" id="GGC43771.1"/>
    </source>
</evidence>
<comment type="catalytic activity">
    <reaction evidence="1">
        <text>ATP + protein L-histidine = ADP + protein N-phospho-L-histidine.</text>
        <dbReference type="EC" id="2.7.13.3"/>
    </reaction>
</comment>
<keyword evidence="3" id="KW-0597">Phosphoprotein</keyword>
<dbReference type="Pfam" id="PF01590">
    <property type="entry name" value="GAF"/>
    <property type="match status" value="1"/>
</dbReference>
<evidence type="ECO:0000259" key="5">
    <source>
        <dbReference type="PROSITE" id="PS50109"/>
    </source>
</evidence>
<dbReference type="PANTHER" id="PTHR43102">
    <property type="entry name" value="SLR1143 PROTEIN"/>
    <property type="match status" value="1"/>
</dbReference>
<keyword evidence="7" id="KW-1185">Reference proteome</keyword>
<dbReference type="InterPro" id="IPR005467">
    <property type="entry name" value="His_kinase_dom"/>
</dbReference>
<dbReference type="Pfam" id="PF02518">
    <property type="entry name" value="HATPase_c"/>
    <property type="match status" value="1"/>
</dbReference>
<dbReference type="GO" id="GO:0016301">
    <property type="term" value="F:kinase activity"/>
    <property type="evidence" value="ECO:0007669"/>
    <property type="project" value="UniProtKB-KW"/>
</dbReference>
<dbReference type="PANTHER" id="PTHR43102:SF2">
    <property type="entry name" value="GAF DOMAIN-CONTAINING PROTEIN"/>
    <property type="match status" value="1"/>
</dbReference>
<keyword evidence="6" id="KW-0808">Transferase</keyword>
<dbReference type="InterPro" id="IPR003594">
    <property type="entry name" value="HATPase_dom"/>
</dbReference>
<dbReference type="SMART" id="SM00387">
    <property type="entry name" value="HATPase_c"/>
    <property type="match status" value="1"/>
</dbReference>
<feature type="coiled-coil region" evidence="4">
    <location>
        <begin position="150"/>
        <end position="194"/>
    </location>
</feature>
<dbReference type="PRINTS" id="PR00344">
    <property type="entry name" value="BCTRLSENSOR"/>
</dbReference>
<name>A0ABQ1MS22_9BACT</name>
<feature type="domain" description="Histidine kinase" evidence="5">
    <location>
        <begin position="194"/>
        <end position="406"/>
    </location>
</feature>
<dbReference type="SUPFAM" id="SSF55781">
    <property type="entry name" value="GAF domain-like"/>
    <property type="match status" value="1"/>
</dbReference>
<dbReference type="InterPro" id="IPR036890">
    <property type="entry name" value="HATPase_C_sf"/>
</dbReference>
<dbReference type="RefSeq" id="WP_188465284.1">
    <property type="nucleotide sequence ID" value="NZ_BAABHU010000010.1"/>
</dbReference>
<proteinExistence type="predicted"/>
<dbReference type="Gene3D" id="1.10.287.130">
    <property type="match status" value="1"/>
</dbReference>
<dbReference type="PROSITE" id="PS50109">
    <property type="entry name" value="HIS_KIN"/>
    <property type="match status" value="1"/>
</dbReference>
<dbReference type="Gene3D" id="3.30.450.40">
    <property type="match status" value="1"/>
</dbReference>
<keyword evidence="4" id="KW-0175">Coiled coil</keyword>
<comment type="caution">
    <text evidence="6">The sequence shown here is derived from an EMBL/GenBank/DDBJ whole genome shotgun (WGS) entry which is preliminary data.</text>
</comment>
<reference evidence="7" key="1">
    <citation type="journal article" date="2019" name="Int. J. Syst. Evol. Microbiol.">
        <title>The Global Catalogue of Microorganisms (GCM) 10K type strain sequencing project: providing services to taxonomists for standard genome sequencing and annotation.</title>
        <authorList>
            <consortium name="The Broad Institute Genomics Platform"/>
            <consortium name="The Broad Institute Genome Sequencing Center for Infectious Disease"/>
            <person name="Wu L."/>
            <person name="Ma J."/>
        </authorList>
    </citation>
    <scope>NUCLEOTIDE SEQUENCE [LARGE SCALE GENOMIC DNA]</scope>
    <source>
        <strain evidence="7">CGMCC 1.10832</strain>
    </source>
</reference>
<evidence type="ECO:0000256" key="1">
    <source>
        <dbReference type="ARBA" id="ARBA00000085"/>
    </source>
</evidence>
<sequence>MIKPLNPENEEKRLEELYRFKILDTATEKDFDDVVELASIICEVPISLITMIDASRQWFKSKKGIDWSETERDISFCGHAIYQNDLFIIEDATKDERFTDNPLVINDPSIRFYAGMPLTTENGYNLGTLCVIDSKPKTLNKSQKTALEILSNQVSRLIELREKKLQLEENVKIIEVQNKKLKNLNNQNNEMTSIISHDLRGPISSVRSYFNSDYFKNSSTEEKLKLMPVIKESVNGIHNLVENLLEWSQSVGDFNLSSLNLHQYIYEVIQLFQVQANKKNIKLLNKVDRHLKVLADSSMLRFILRNLTGNAIKFTENGSIELSSSLQEDGKICIAIKDSGVGMSEQLVNKLNKGEKKITTLGTRKEKGSGLGLKLINEFLERHNSSLEIKSKEGKGSTFFFTLSQA</sequence>
<keyword evidence="6" id="KW-0418">Kinase</keyword>
<evidence type="ECO:0000256" key="3">
    <source>
        <dbReference type="ARBA" id="ARBA00022553"/>
    </source>
</evidence>
<dbReference type="Proteomes" id="UP000636010">
    <property type="component" value="Unassembled WGS sequence"/>
</dbReference>
<dbReference type="EMBL" id="BMEC01000010">
    <property type="protein sequence ID" value="GGC43771.1"/>
    <property type="molecule type" value="Genomic_DNA"/>
</dbReference>
<dbReference type="EC" id="2.7.13.3" evidence="2"/>
<dbReference type="InterPro" id="IPR003661">
    <property type="entry name" value="HisK_dim/P_dom"/>
</dbReference>
<organism evidence="6 7">
    <name type="scientific">Marivirga lumbricoides</name>
    <dbReference type="NCBI Taxonomy" id="1046115"/>
    <lineage>
        <taxon>Bacteria</taxon>
        <taxon>Pseudomonadati</taxon>
        <taxon>Bacteroidota</taxon>
        <taxon>Cytophagia</taxon>
        <taxon>Cytophagales</taxon>
        <taxon>Marivirgaceae</taxon>
        <taxon>Marivirga</taxon>
    </lineage>
</organism>
<dbReference type="Gene3D" id="3.30.565.10">
    <property type="entry name" value="Histidine kinase-like ATPase, C-terminal domain"/>
    <property type="match status" value="1"/>
</dbReference>
<dbReference type="SMART" id="SM00065">
    <property type="entry name" value="GAF"/>
    <property type="match status" value="1"/>
</dbReference>
<gene>
    <name evidence="6" type="ORF">GCM10011506_31670</name>
</gene>
<evidence type="ECO:0000256" key="2">
    <source>
        <dbReference type="ARBA" id="ARBA00012438"/>
    </source>
</evidence>
<dbReference type="InterPro" id="IPR004358">
    <property type="entry name" value="Sig_transdc_His_kin-like_C"/>
</dbReference>
<protein>
    <recommendedName>
        <fullName evidence="2">histidine kinase</fullName>
        <ecNumber evidence="2">2.7.13.3</ecNumber>
    </recommendedName>
</protein>
<accession>A0ABQ1MS22</accession>
<dbReference type="Pfam" id="PF00512">
    <property type="entry name" value="HisKA"/>
    <property type="match status" value="1"/>
</dbReference>
<dbReference type="SUPFAM" id="SSF47384">
    <property type="entry name" value="Homodimeric domain of signal transducing histidine kinase"/>
    <property type="match status" value="1"/>
</dbReference>